<dbReference type="PATRIC" id="fig|935700.4.peg.942"/>
<dbReference type="PANTHER" id="PTHR45947:SF13">
    <property type="entry name" value="TRANSFERASE"/>
    <property type="match status" value="1"/>
</dbReference>
<evidence type="ECO:0000259" key="2">
    <source>
        <dbReference type="Pfam" id="PF13439"/>
    </source>
</evidence>
<evidence type="ECO:0000313" key="4">
    <source>
        <dbReference type="Proteomes" id="UP000032232"/>
    </source>
</evidence>
<dbReference type="OrthoDB" id="9807414at2"/>
<comment type="caution">
    <text evidence="3">The sequence shown here is derived from an EMBL/GenBank/DDBJ whole genome shotgun (WGS) entry which is preliminary data.</text>
</comment>
<dbReference type="CDD" id="cd03801">
    <property type="entry name" value="GT4_PimA-like"/>
    <property type="match status" value="1"/>
</dbReference>
<dbReference type="Pfam" id="PF00534">
    <property type="entry name" value="Glycos_transf_1"/>
    <property type="match status" value="1"/>
</dbReference>
<name>A0A0D1ENA6_9RHOB</name>
<dbReference type="SUPFAM" id="SSF53756">
    <property type="entry name" value="UDP-Glycosyltransferase/glycogen phosphorylase"/>
    <property type="match status" value="1"/>
</dbReference>
<dbReference type="GO" id="GO:0016757">
    <property type="term" value="F:glycosyltransferase activity"/>
    <property type="evidence" value="ECO:0007669"/>
    <property type="project" value="UniProtKB-KW"/>
</dbReference>
<accession>A0A0D1ENA6</accession>
<dbReference type="InterPro" id="IPR028098">
    <property type="entry name" value="Glyco_trans_4-like_N"/>
</dbReference>
<protein>
    <submittedName>
        <fullName evidence="3">KanE_1 protein</fullName>
        <ecNumber evidence="3">2.4.1.301</ecNumber>
    </submittedName>
</protein>
<dbReference type="AlphaFoldDB" id="A0A0D1ENA6"/>
<dbReference type="RefSeq" id="WP_043917754.1">
    <property type="nucleotide sequence ID" value="NZ_FZPF01000007.1"/>
</dbReference>
<dbReference type="Pfam" id="PF13439">
    <property type="entry name" value="Glyco_transf_4"/>
    <property type="match status" value="1"/>
</dbReference>
<evidence type="ECO:0000259" key="1">
    <source>
        <dbReference type="Pfam" id="PF00534"/>
    </source>
</evidence>
<dbReference type="STRING" id="935700.jaqu_09000"/>
<keyword evidence="3" id="KW-0808">Transferase</keyword>
<keyword evidence="3" id="KW-0328">Glycosyltransferase</keyword>
<dbReference type="InterPro" id="IPR001296">
    <property type="entry name" value="Glyco_trans_1"/>
</dbReference>
<dbReference type="PANTHER" id="PTHR45947">
    <property type="entry name" value="SULFOQUINOVOSYL TRANSFERASE SQD2"/>
    <property type="match status" value="1"/>
</dbReference>
<dbReference type="Gene3D" id="3.40.50.2000">
    <property type="entry name" value="Glycogen Phosphorylase B"/>
    <property type="match status" value="2"/>
</dbReference>
<dbReference type="EC" id="2.4.1.301" evidence="3"/>
<dbReference type="EMBL" id="JYFE01000020">
    <property type="protein sequence ID" value="KIT17170.1"/>
    <property type="molecule type" value="Genomic_DNA"/>
</dbReference>
<sequence>MKVLLINDYGTPNGGAELQMLAIRRDLMARGHEVRLFASDATLVHGYPNAADRTAKGRTDLGQVLTQAVNPWAWAALRRELADHPPDMVHIRMFLWQLSPVILPLLRNVPVLYHAAVHKAVCPTGLKLLPDGTSCPHRPGRVCYREGCTAPITWTATMTQLALLRRWRSCIDQLAVLSEPMRAAFEAEGWTDVAVEGNGIDLVALRGPLTDPPVVVYGGRLAREKGVETLLDAFSRLRDRHPTARLLIAGTGPSEPALRQRAAPMGDAVAFLGHLSRERMEEVFATAWVQVVPSLWHEPFGNVSTEAMARGTAVIASDMGGQRTIVADGETGFLVPPGDVRALSDRLDRILGDRDLAERLGRAGRHRAETVFSRARVMDRIEALYDRTIARHGAGKAVLA</sequence>
<evidence type="ECO:0000313" key="3">
    <source>
        <dbReference type="EMBL" id="KIT17170.1"/>
    </source>
</evidence>
<reference evidence="3 4" key="1">
    <citation type="submission" date="2015-02" db="EMBL/GenBank/DDBJ databases">
        <title>Genome Sequence of Jannaschia aquimarina DSM28248, a member of the Roseobacter clade.</title>
        <authorList>
            <person name="Voget S."/>
            <person name="Daniel R."/>
        </authorList>
    </citation>
    <scope>NUCLEOTIDE SEQUENCE [LARGE SCALE GENOMIC DNA]</scope>
    <source>
        <strain evidence="3 4">GSW-M26</strain>
    </source>
</reference>
<keyword evidence="4" id="KW-1185">Reference proteome</keyword>
<dbReference type="InterPro" id="IPR050194">
    <property type="entry name" value="Glycosyltransferase_grp1"/>
</dbReference>
<feature type="domain" description="Glycosyl transferase family 1" evidence="1">
    <location>
        <begin position="210"/>
        <end position="367"/>
    </location>
</feature>
<proteinExistence type="predicted"/>
<organism evidence="3 4">
    <name type="scientific">Jannaschia aquimarina</name>
    <dbReference type="NCBI Taxonomy" id="935700"/>
    <lineage>
        <taxon>Bacteria</taxon>
        <taxon>Pseudomonadati</taxon>
        <taxon>Pseudomonadota</taxon>
        <taxon>Alphaproteobacteria</taxon>
        <taxon>Rhodobacterales</taxon>
        <taxon>Roseobacteraceae</taxon>
        <taxon>Jannaschia</taxon>
    </lineage>
</organism>
<gene>
    <name evidence="3" type="primary">kanE_1</name>
    <name evidence="3" type="ORF">jaqu_09000</name>
</gene>
<dbReference type="Proteomes" id="UP000032232">
    <property type="component" value="Unassembled WGS sequence"/>
</dbReference>
<feature type="domain" description="Glycosyltransferase subfamily 4-like N-terminal" evidence="2">
    <location>
        <begin position="14"/>
        <end position="202"/>
    </location>
</feature>